<dbReference type="PANTHER" id="PTHR12894:SF27">
    <property type="entry name" value="TRANSFORMING GROWTH FACTOR-BETA RECEPTOR-ASSOCIATED PROTEIN 1"/>
    <property type="match status" value="1"/>
</dbReference>
<evidence type="ECO:0000259" key="6">
    <source>
        <dbReference type="PROSITE" id="PS50219"/>
    </source>
</evidence>
<feature type="region of interest" description="Disordered" evidence="5">
    <location>
        <begin position="224"/>
        <end position="373"/>
    </location>
</feature>
<dbReference type="PANTHER" id="PTHR12894">
    <property type="entry name" value="CNH DOMAIN CONTAINING"/>
    <property type="match status" value="1"/>
</dbReference>
<dbReference type="GO" id="GO:0016020">
    <property type="term" value="C:membrane"/>
    <property type="evidence" value="ECO:0007669"/>
    <property type="project" value="TreeGrafter"/>
</dbReference>
<keyword evidence="8" id="KW-1185">Reference proteome</keyword>
<proteinExistence type="predicted"/>
<dbReference type="EMBL" id="ML977157">
    <property type="protein sequence ID" value="KAF1986320.1"/>
    <property type="molecule type" value="Genomic_DNA"/>
</dbReference>
<evidence type="ECO:0000256" key="1">
    <source>
        <dbReference type="ARBA" id="ARBA00004496"/>
    </source>
</evidence>
<evidence type="ECO:0000313" key="8">
    <source>
        <dbReference type="Proteomes" id="UP000800041"/>
    </source>
</evidence>
<protein>
    <recommendedName>
        <fullName evidence="6">CNH domain-containing protein</fullName>
    </recommendedName>
</protein>
<dbReference type="OrthoDB" id="5325112at2759"/>
<feature type="compositionally biased region" description="Basic and acidic residues" evidence="5">
    <location>
        <begin position="344"/>
        <end position="359"/>
    </location>
</feature>
<dbReference type="GO" id="GO:0006914">
    <property type="term" value="P:autophagy"/>
    <property type="evidence" value="ECO:0007669"/>
    <property type="project" value="TreeGrafter"/>
</dbReference>
<reference evidence="7" key="1">
    <citation type="journal article" date="2020" name="Stud. Mycol.">
        <title>101 Dothideomycetes genomes: a test case for predicting lifestyles and emergence of pathogens.</title>
        <authorList>
            <person name="Haridas S."/>
            <person name="Albert R."/>
            <person name="Binder M."/>
            <person name="Bloem J."/>
            <person name="Labutti K."/>
            <person name="Salamov A."/>
            <person name="Andreopoulos B."/>
            <person name="Baker S."/>
            <person name="Barry K."/>
            <person name="Bills G."/>
            <person name="Bluhm B."/>
            <person name="Cannon C."/>
            <person name="Castanera R."/>
            <person name="Culley D."/>
            <person name="Daum C."/>
            <person name="Ezra D."/>
            <person name="Gonzalez J."/>
            <person name="Henrissat B."/>
            <person name="Kuo A."/>
            <person name="Liang C."/>
            <person name="Lipzen A."/>
            <person name="Lutzoni F."/>
            <person name="Magnuson J."/>
            <person name="Mondo S."/>
            <person name="Nolan M."/>
            <person name="Ohm R."/>
            <person name="Pangilinan J."/>
            <person name="Park H.-J."/>
            <person name="Ramirez L."/>
            <person name="Alfaro M."/>
            <person name="Sun H."/>
            <person name="Tritt A."/>
            <person name="Yoshinaga Y."/>
            <person name="Zwiers L.-H."/>
            <person name="Turgeon B."/>
            <person name="Goodwin S."/>
            <person name="Spatafora J."/>
            <person name="Crous P."/>
            <person name="Grigoriev I."/>
        </authorList>
    </citation>
    <scope>NUCLEOTIDE SEQUENCE</scope>
    <source>
        <strain evidence="7">CBS 113979</strain>
    </source>
</reference>
<dbReference type="GO" id="GO:0015031">
    <property type="term" value="P:protein transport"/>
    <property type="evidence" value="ECO:0007669"/>
    <property type="project" value="UniProtKB-KW"/>
</dbReference>
<evidence type="ECO:0000313" key="7">
    <source>
        <dbReference type="EMBL" id="KAF1986320.1"/>
    </source>
</evidence>
<accession>A0A6G1GZX0</accession>
<dbReference type="AlphaFoldDB" id="A0A6G1GZX0"/>
<evidence type="ECO:0000256" key="4">
    <source>
        <dbReference type="ARBA" id="ARBA00022927"/>
    </source>
</evidence>
<keyword evidence="2" id="KW-0813">Transport</keyword>
<evidence type="ECO:0000256" key="3">
    <source>
        <dbReference type="ARBA" id="ARBA00022490"/>
    </source>
</evidence>
<gene>
    <name evidence="7" type="ORF">K402DRAFT_463620</name>
</gene>
<dbReference type="PROSITE" id="PS50219">
    <property type="entry name" value="CNH"/>
    <property type="match status" value="1"/>
</dbReference>
<feature type="compositionally biased region" description="Polar residues" evidence="5">
    <location>
        <begin position="252"/>
        <end position="262"/>
    </location>
</feature>
<dbReference type="InterPro" id="IPR001180">
    <property type="entry name" value="CNH_dom"/>
</dbReference>
<sequence>MDPIPTLNAPDQHTSTLETGSFILRSLLSDIPLSDGDATGVKITCVELWDENLYVGTSAGEIVHFFRIPPDPDDPSGQPSFIFASRLQPPVIQSTGDGVQQILLLPKVGKACVLCNNSLSFYSLPELSPAFTRLNLKPLNCVWVGGLDQDAVEDNSHETGVVVMLCLRTKLRLVRIGEEPVKIRDIEFGGCLDTVRRGNFACAADSRSYALLDVVHQQKIPLFPISPQDEEPPPEIGPPPRLNVPSGPTHGASRSVSTTSGRQEFDGRTRSSSLGIFGGPQKELTRPPGSGRHGFDAPESISRLQSPSPRPRPGRSGPPAERPLSGASLFSNDDAAEKALPPIPRERSTSRQPSPEKSKTSTPLRPHIASPTPTEFLLTTGTGLSDPGVGMFVNLDGDVSRGTIEFSSYPDSLVTDGQGVELSAMSGENIEEGFVLAVLKRIINEKPQIGVEILRWDVDHGEGAGFREWLSVQDLVPSGTGEGEDTPDLPHVGIKRILSPAEISITAVSAKLAMKKLTLAHDDEGKSLDAKSISNREKEELGLASRFCQVQGRNVLWINDQIWWIVRNPMVVRLDSRLQSAQSAVCGGPLQPQREKIELLINDIRGQESRTEADFFGLNYIRQKAAMLLFMDLVIRTASGIIVFEHEIRTTEEAMFESEIDPRVMINLLPVLQDEVVESPQGIWIPGGLKEIIDQFLEENDVSQMPVDTSGPFGDNLLQLMKRYLFHWRRKKGFGSVTDSQYVFHTVDATLLHILLLLDQQNPPGPASAGSVRAELNSVVDHGVDCFDRAIFLLEDFKRLYILSRLYQSRKLSSKVLATWKRILDGETDLGGDFLDGEGELRKYLSKIRDANVVKAYGVWLANRAPKLGVQVFADDHSRVTFSPPEALAILREGAPGAVKDYLEHLVFGKKQTKHAIELISYYLTIVLSALETSPAARTSLAETYQTYRALRPPKPTYRQFITDNAIGDEWWHSRLRLLQLLGSAAGEEASAYDVPTILDQLRPWEKELVPEMIILYGRLGRHEEAIRLLVHGLGDYDTAVVYCLLGGGIYRPSGHSSTSGGSGNTPTYEEQRTLFSHLLREFLLITDLTQRIERTGELLERFGQWFDVQDVLLQIPDNWNVEIFRGFLVDALRRLVRERRETGVVRALCGVVNLRAAAEVGERVKELGPTVEKVG</sequence>
<keyword evidence="4" id="KW-0653">Protein transport</keyword>
<dbReference type="InterPro" id="IPR032914">
    <property type="entry name" value="Vam6/VPS39/TRAP1"/>
</dbReference>
<dbReference type="GO" id="GO:0034058">
    <property type="term" value="P:endosomal vesicle fusion"/>
    <property type="evidence" value="ECO:0007669"/>
    <property type="project" value="TreeGrafter"/>
</dbReference>
<organism evidence="7 8">
    <name type="scientific">Aulographum hederae CBS 113979</name>
    <dbReference type="NCBI Taxonomy" id="1176131"/>
    <lineage>
        <taxon>Eukaryota</taxon>
        <taxon>Fungi</taxon>
        <taxon>Dikarya</taxon>
        <taxon>Ascomycota</taxon>
        <taxon>Pezizomycotina</taxon>
        <taxon>Dothideomycetes</taxon>
        <taxon>Pleosporomycetidae</taxon>
        <taxon>Aulographales</taxon>
        <taxon>Aulographaceae</taxon>
    </lineage>
</organism>
<comment type="subcellular location">
    <subcellularLocation>
        <location evidence="1">Cytoplasm</location>
    </subcellularLocation>
</comment>
<feature type="domain" description="CNH" evidence="6">
    <location>
        <begin position="40"/>
        <end position="457"/>
    </location>
</feature>
<keyword evidence="3" id="KW-0963">Cytoplasm</keyword>
<evidence type="ECO:0000256" key="5">
    <source>
        <dbReference type="SAM" id="MobiDB-lite"/>
    </source>
</evidence>
<name>A0A6G1GZX0_9PEZI</name>
<dbReference type="GO" id="GO:0005737">
    <property type="term" value="C:cytoplasm"/>
    <property type="evidence" value="ECO:0007669"/>
    <property type="project" value="UniProtKB-SubCell"/>
</dbReference>
<dbReference type="Proteomes" id="UP000800041">
    <property type="component" value="Unassembled WGS sequence"/>
</dbReference>
<evidence type="ECO:0000256" key="2">
    <source>
        <dbReference type="ARBA" id="ARBA00022448"/>
    </source>
</evidence>